<protein>
    <submittedName>
        <fullName evidence="2">Phosphopantetheine adenylyltransferase</fullName>
    </submittedName>
</protein>
<organism evidence="2 3">
    <name type="scientific">Gordonia asplenii</name>
    <dbReference type="NCBI Taxonomy" id="2725283"/>
    <lineage>
        <taxon>Bacteria</taxon>
        <taxon>Bacillati</taxon>
        <taxon>Actinomycetota</taxon>
        <taxon>Actinomycetes</taxon>
        <taxon>Mycobacteriales</taxon>
        <taxon>Gordoniaceae</taxon>
        <taxon>Gordonia</taxon>
    </lineage>
</organism>
<dbReference type="Proteomes" id="UP000550729">
    <property type="component" value="Unassembled WGS sequence"/>
</dbReference>
<feature type="transmembrane region" description="Helical" evidence="1">
    <location>
        <begin position="97"/>
        <end position="118"/>
    </location>
</feature>
<gene>
    <name evidence="2" type="ORF">HH308_09030</name>
</gene>
<keyword evidence="1" id="KW-1133">Transmembrane helix</keyword>
<feature type="transmembrane region" description="Helical" evidence="1">
    <location>
        <begin position="44"/>
        <end position="64"/>
    </location>
</feature>
<comment type="caution">
    <text evidence="2">The sequence shown here is derived from an EMBL/GenBank/DDBJ whole genome shotgun (WGS) entry which is preliminary data.</text>
</comment>
<keyword evidence="2" id="KW-0548">Nucleotidyltransferase</keyword>
<keyword evidence="1" id="KW-0812">Transmembrane</keyword>
<keyword evidence="3" id="KW-1185">Reference proteome</keyword>
<evidence type="ECO:0000313" key="2">
    <source>
        <dbReference type="EMBL" id="NMO01356.1"/>
    </source>
</evidence>
<feature type="transmembrane region" description="Helical" evidence="1">
    <location>
        <begin position="71"/>
        <end position="91"/>
    </location>
</feature>
<name>A0A848KRP1_9ACTN</name>
<evidence type="ECO:0000256" key="1">
    <source>
        <dbReference type="SAM" id="Phobius"/>
    </source>
</evidence>
<accession>A0A848KRP1</accession>
<reference evidence="2 3" key="1">
    <citation type="submission" date="2020-04" db="EMBL/GenBank/DDBJ databases">
        <title>Gordonia sp. nov. TBRC 11910.</title>
        <authorList>
            <person name="Suriyachadkun C."/>
        </authorList>
    </citation>
    <scope>NUCLEOTIDE SEQUENCE [LARGE SCALE GENOMIC DNA]</scope>
    <source>
        <strain evidence="2 3">TBRC 11910</strain>
    </source>
</reference>
<dbReference type="RefSeq" id="WP_170193851.1">
    <property type="nucleotide sequence ID" value="NZ_JABBNB010000007.1"/>
</dbReference>
<dbReference type="AlphaFoldDB" id="A0A848KRP1"/>
<sequence>MTLTVLLVIVGLINAVPGLAAVVPGAIGRAYGVDAGDRDVATLLRHRAVLLFLVGAALTAGAFIEPLRDAAMIGGAVSMISYAALVFGGAANRRLRVVAVVDVGALGLLAVAVCLRLAA</sequence>
<dbReference type="EMBL" id="JABBNB010000007">
    <property type="protein sequence ID" value="NMO01356.1"/>
    <property type="molecule type" value="Genomic_DNA"/>
</dbReference>
<keyword evidence="1" id="KW-0472">Membrane</keyword>
<evidence type="ECO:0000313" key="3">
    <source>
        <dbReference type="Proteomes" id="UP000550729"/>
    </source>
</evidence>
<proteinExistence type="predicted"/>
<dbReference type="GO" id="GO:0016779">
    <property type="term" value="F:nucleotidyltransferase activity"/>
    <property type="evidence" value="ECO:0007669"/>
    <property type="project" value="UniProtKB-KW"/>
</dbReference>
<keyword evidence="2" id="KW-0808">Transferase</keyword>